<dbReference type="PROSITE" id="PS50893">
    <property type="entry name" value="ABC_TRANSPORTER_2"/>
    <property type="match status" value="1"/>
</dbReference>
<evidence type="ECO:0000256" key="4">
    <source>
        <dbReference type="ARBA" id="ARBA00022840"/>
    </source>
</evidence>
<keyword evidence="3" id="KW-0547">Nucleotide-binding</keyword>
<protein>
    <submittedName>
        <fullName evidence="6">ABC transporter ATP-binding protein</fullName>
    </submittedName>
</protein>
<dbReference type="InterPro" id="IPR027417">
    <property type="entry name" value="P-loop_NTPase"/>
</dbReference>
<dbReference type="EMBL" id="JBHULR010000003">
    <property type="protein sequence ID" value="MFD2547747.1"/>
    <property type="molecule type" value="Genomic_DNA"/>
</dbReference>
<dbReference type="InterPro" id="IPR003439">
    <property type="entry name" value="ABC_transporter-like_ATP-bd"/>
</dbReference>
<dbReference type="PANTHER" id="PTHR42734">
    <property type="entry name" value="METAL TRANSPORT SYSTEM ATP-BINDING PROTEIN TM_0124-RELATED"/>
    <property type="match status" value="1"/>
</dbReference>
<dbReference type="InterPro" id="IPR050153">
    <property type="entry name" value="Metal_Ion_Import_ABC"/>
</dbReference>
<dbReference type="CDD" id="cd03214">
    <property type="entry name" value="ABC_Iron-Siderophores_B12_Hemin"/>
    <property type="match status" value="1"/>
</dbReference>
<keyword evidence="2" id="KW-0813">Transport</keyword>
<organism evidence="6 7">
    <name type="scientific">Sphingobacterium suaedae</name>
    <dbReference type="NCBI Taxonomy" id="1686402"/>
    <lineage>
        <taxon>Bacteria</taxon>
        <taxon>Pseudomonadati</taxon>
        <taxon>Bacteroidota</taxon>
        <taxon>Sphingobacteriia</taxon>
        <taxon>Sphingobacteriales</taxon>
        <taxon>Sphingobacteriaceae</taxon>
        <taxon>Sphingobacterium</taxon>
    </lineage>
</organism>
<dbReference type="Gene3D" id="3.40.50.300">
    <property type="entry name" value="P-loop containing nucleotide triphosphate hydrolases"/>
    <property type="match status" value="1"/>
</dbReference>
<dbReference type="Proteomes" id="UP001597545">
    <property type="component" value="Unassembled WGS sequence"/>
</dbReference>
<evidence type="ECO:0000256" key="1">
    <source>
        <dbReference type="ARBA" id="ARBA00005417"/>
    </source>
</evidence>
<dbReference type="InterPro" id="IPR017871">
    <property type="entry name" value="ABC_transporter-like_CS"/>
</dbReference>
<evidence type="ECO:0000256" key="2">
    <source>
        <dbReference type="ARBA" id="ARBA00022448"/>
    </source>
</evidence>
<dbReference type="PANTHER" id="PTHR42734:SF6">
    <property type="entry name" value="MOLYBDATE IMPORT ATP-BINDING PROTEIN MOLC"/>
    <property type="match status" value="1"/>
</dbReference>
<dbReference type="GO" id="GO:0005524">
    <property type="term" value="F:ATP binding"/>
    <property type="evidence" value="ECO:0007669"/>
    <property type="project" value="UniProtKB-KW"/>
</dbReference>
<gene>
    <name evidence="6" type="ORF">ACFSR5_08830</name>
</gene>
<proteinExistence type="inferred from homology"/>
<dbReference type="SMART" id="SM00382">
    <property type="entry name" value="AAA"/>
    <property type="match status" value="1"/>
</dbReference>
<evidence type="ECO:0000313" key="7">
    <source>
        <dbReference type="Proteomes" id="UP001597545"/>
    </source>
</evidence>
<dbReference type="Pfam" id="PF00005">
    <property type="entry name" value="ABC_tran"/>
    <property type="match status" value="1"/>
</dbReference>
<reference evidence="7" key="1">
    <citation type="journal article" date="2019" name="Int. J. Syst. Evol. Microbiol.">
        <title>The Global Catalogue of Microorganisms (GCM) 10K type strain sequencing project: providing services to taxonomists for standard genome sequencing and annotation.</title>
        <authorList>
            <consortium name="The Broad Institute Genomics Platform"/>
            <consortium name="The Broad Institute Genome Sequencing Center for Infectious Disease"/>
            <person name="Wu L."/>
            <person name="Ma J."/>
        </authorList>
    </citation>
    <scope>NUCLEOTIDE SEQUENCE [LARGE SCALE GENOMIC DNA]</scope>
    <source>
        <strain evidence="7">KCTC 42662</strain>
    </source>
</reference>
<feature type="domain" description="ABC transporter" evidence="5">
    <location>
        <begin position="2"/>
        <end position="236"/>
    </location>
</feature>
<keyword evidence="7" id="KW-1185">Reference proteome</keyword>
<keyword evidence="4 6" id="KW-0067">ATP-binding</keyword>
<sequence>MILLENLAFQYGKNQVLHQLSGIFPTAKLTVVLGRNGTGKSTLFNIIAGLEKRYSGLVSINGIDRRVIKLGHRRQVRIGFLTQFHQSTFPFHVFDVVLTGRSAFTRFTPRDTDRACVERILKRFQLWHLKDRPYTELSGGERQLVLLSRVLVQEPDVILLDEPTNHLDLHYQVTVMQNLRQLVKEGTTVIAVMHDPNLAFLYGDHFFAMHGGNLQSLDNLSVEDLKRVLETTYRLPLSLLPHGEVSLIVPTS</sequence>
<dbReference type="RefSeq" id="WP_380902797.1">
    <property type="nucleotide sequence ID" value="NZ_JBHUEG010000007.1"/>
</dbReference>
<evidence type="ECO:0000313" key="6">
    <source>
        <dbReference type="EMBL" id="MFD2547747.1"/>
    </source>
</evidence>
<dbReference type="InterPro" id="IPR003593">
    <property type="entry name" value="AAA+_ATPase"/>
</dbReference>
<evidence type="ECO:0000259" key="5">
    <source>
        <dbReference type="PROSITE" id="PS50893"/>
    </source>
</evidence>
<name>A0ABW5KG61_9SPHI</name>
<evidence type="ECO:0000256" key="3">
    <source>
        <dbReference type="ARBA" id="ARBA00022741"/>
    </source>
</evidence>
<comment type="caution">
    <text evidence="6">The sequence shown here is derived from an EMBL/GenBank/DDBJ whole genome shotgun (WGS) entry which is preliminary data.</text>
</comment>
<comment type="similarity">
    <text evidence="1">Belongs to the ABC transporter superfamily.</text>
</comment>
<accession>A0ABW5KG61</accession>
<dbReference type="SUPFAM" id="SSF52540">
    <property type="entry name" value="P-loop containing nucleoside triphosphate hydrolases"/>
    <property type="match status" value="1"/>
</dbReference>
<dbReference type="PROSITE" id="PS00211">
    <property type="entry name" value="ABC_TRANSPORTER_1"/>
    <property type="match status" value="1"/>
</dbReference>